<dbReference type="EMBL" id="RWGY01000002">
    <property type="protein sequence ID" value="TVU50081.1"/>
    <property type="molecule type" value="Genomic_DNA"/>
</dbReference>
<proteinExistence type="predicted"/>
<dbReference type="Proteomes" id="UP000324897">
    <property type="component" value="Chromosome 6"/>
</dbReference>
<dbReference type="PANTHER" id="PTHR33165:SF54">
    <property type="entry name" value="DUF1618 DOMAIN-CONTAINING PROTEIN"/>
    <property type="match status" value="1"/>
</dbReference>
<dbReference type="Pfam" id="PF03478">
    <property type="entry name" value="Beta-prop_KIB1-4"/>
    <property type="match status" value="1"/>
</dbReference>
<protein>
    <recommendedName>
        <fullName evidence="1">KIB1-4 beta-propeller domain-containing protein</fullName>
    </recommendedName>
</protein>
<dbReference type="Gene3D" id="1.20.1280.50">
    <property type="match status" value="1"/>
</dbReference>
<evidence type="ECO:0000313" key="2">
    <source>
        <dbReference type="EMBL" id="TVU50081.1"/>
    </source>
</evidence>
<evidence type="ECO:0000313" key="3">
    <source>
        <dbReference type="Proteomes" id="UP000324897"/>
    </source>
</evidence>
<dbReference type="OrthoDB" id="686631at2759"/>
<accession>A0A5J9WPP7</accession>
<dbReference type="SUPFAM" id="SSF81383">
    <property type="entry name" value="F-box domain"/>
    <property type="match status" value="1"/>
</dbReference>
<sequence length="362" mass="40509">MAAQVSGARIDVGQTLEERDWAGLVPELVSKIADHLLADDVREYIRIRAVCKLWRSSTIDPSLLEPRFFPRNWLLIAGEHLRSDDKPERFVNVRTGASIRIRLPDPHLHTHHGNAEGLLLLHHNFTDKIYLLNPLTMAFTCLPTMLIIHEVARPRGEFPNNMYNTDSIKAAGIVVNVNKQGRARSLPTVVLSLTTGTDTAIVYTEPGDHVWRAVNMSCTFDVKGKQPAIQGGLSVRGRFYVPTRTGNVLTVELQPQPRLRYVAKMTVDPIHRSFNGSSYLVPSCDDTDCGMLLVRPRRPHGRLGCKTFAVDLRNGSLSQQDPSRVTIFLPSVTLLSSVFPSVVENTIYSRGQMIRLLQGDYI</sequence>
<organism evidence="2 3">
    <name type="scientific">Eragrostis curvula</name>
    <name type="common">weeping love grass</name>
    <dbReference type="NCBI Taxonomy" id="38414"/>
    <lineage>
        <taxon>Eukaryota</taxon>
        <taxon>Viridiplantae</taxon>
        <taxon>Streptophyta</taxon>
        <taxon>Embryophyta</taxon>
        <taxon>Tracheophyta</taxon>
        <taxon>Spermatophyta</taxon>
        <taxon>Magnoliopsida</taxon>
        <taxon>Liliopsida</taxon>
        <taxon>Poales</taxon>
        <taxon>Poaceae</taxon>
        <taxon>PACMAD clade</taxon>
        <taxon>Chloridoideae</taxon>
        <taxon>Eragrostideae</taxon>
        <taxon>Eragrostidinae</taxon>
        <taxon>Eragrostis</taxon>
    </lineage>
</organism>
<dbReference type="PANTHER" id="PTHR33165">
    <property type="entry name" value="F-BOX DOMAIN CONTAINING PROTEIN-LIKE-RELATED"/>
    <property type="match status" value="1"/>
</dbReference>
<name>A0A5J9WPP7_9POAL</name>
<comment type="caution">
    <text evidence="2">The sequence shown here is derived from an EMBL/GenBank/DDBJ whole genome shotgun (WGS) entry which is preliminary data.</text>
</comment>
<gene>
    <name evidence="2" type="ORF">EJB05_01438</name>
</gene>
<reference evidence="2 3" key="1">
    <citation type="journal article" date="2019" name="Sci. Rep.">
        <title>A high-quality genome of Eragrostis curvula grass provides insights into Poaceae evolution and supports new strategies to enhance forage quality.</title>
        <authorList>
            <person name="Carballo J."/>
            <person name="Santos B.A.C.M."/>
            <person name="Zappacosta D."/>
            <person name="Garbus I."/>
            <person name="Selva J.P."/>
            <person name="Gallo C.A."/>
            <person name="Diaz A."/>
            <person name="Albertini E."/>
            <person name="Caccamo M."/>
            <person name="Echenique V."/>
        </authorList>
    </citation>
    <scope>NUCLEOTIDE SEQUENCE [LARGE SCALE GENOMIC DNA]</scope>
    <source>
        <strain evidence="3">cv. Victoria</strain>
        <tissue evidence="2">Leaf</tissue>
    </source>
</reference>
<feature type="domain" description="KIB1-4 beta-propeller" evidence="1">
    <location>
        <begin position="92"/>
        <end position="314"/>
    </location>
</feature>
<dbReference type="InterPro" id="IPR036047">
    <property type="entry name" value="F-box-like_dom_sf"/>
</dbReference>
<dbReference type="AlphaFoldDB" id="A0A5J9WPP7"/>
<keyword evidence="3" id="KW-1185">Reference proteome</keyword>
<feature type="non-terminal residue" evidence="2">
    <location>
        <position position="1"/>
    </location>
</feature>
<evidence type="ECO:0000259" key="1">
    <source>
        <dbReference type="Pfam" id="PF03478"/>
    </source>
</evidence>
<dbReference type="Gramene" id="TVU50081">
    <property type="protein sequence ID" value="TVU50081"/>
    <property type="gene ID" value="EJB05_01438"/>
</dbReference>
<dbReference type="InterPro" id="IPR005174">
    <property type="entry name" value="KIB1-4_b-propeller"/>
</dbReference>